<dbReference type="AlphaFoldDB" id="A0A2P2Q2E3"/>
<proteinExistence type="predicted"/>
<name>A0A2P2Q2E3_RHIMU</name>
<accession>A0A2P2Q2E3</accession>
<reference evidence="1" key="1">
    <citation type="submission" date="2018-02" db="EMBL/GenBank/DDBJ databases">
        <title>Rhizophora mucronata_Transcriptome.</title>
        <authorList>
            <person name="Meera S.P."/>
            <person name="Sreeshan A."/>
            <person name="Augustine A."/>
        </authorList>
    </citation>
    <scope>NUCLEOTIDE SEQUENCE</scope>
    <source>
        <tissue evidence="1">Leaf</tissue>
    </source>
</reference>
<sequence>MPAHEFRGFGVMSFAGVQIVLHEVLYRRFIFVFVNDTHITITR</sequence>
<evidence type="ECO:0000313" key="1">
    <source>
        <dbReference type="EMBL" id="MBX61176.1"/>
    </source>
</evidence>
<protein>
    <submittedName>
        <fullName evidence="1">Uncharacterized protein</fullName>
    </submittedName>
</protein>
<organism evidence="1">
    <name type="scientific">Rhizophora mucronata</name>
    <name type="common">Asiatic mangrove</name>
    <dbReference type="NCBI Taxonomy" id="61149"/>
    <lineage>
        <taxon>Eukaryota</taxon>
        <taxon>Viridiplantae</taxon>
        <taxon>Streptophyta</taxon>
        <taxon>Embryophyta</taxon>
        <taxon>Tracheophyta</taxon>
        <taxon>Spermatophyta</taxon>
        <taxon>Magnoliopsida</taxon>
        <taxon>eudicotyledons</taxon>
        <taxon>Gunneridae</taxon>
        <taxon>Pentapetalae</taxon>
        <taxon>rosids</taxon>
        <taxon>fabids</taxon>
        <taxon>Malpighiales</taxon>
        <taxon>Rhizophoraceae</taxon>
        <taxon>Rhizophora</taxon>
    </lineage>
</organism>
<dbReference type="EMBL" id="GGEC01080692">
    <property type="protein sequence ID" value="MBX61176.1"/>
    <property type="molecule type" value="Transcribed_RNA"/>
</dbReference>